<dbReference type="Proteomes" id="UP001174909">
    <property type="component" value="Unassembled WGS sequence"/>
</dbReference>
<accession>A0AA35SRV6</accession>
<reference evidence="1" key="1">
    <citation type="submission" date="2023-03" db="EMBL/GenBank/DDBJ databases">
        <authorList>
            <person name="Steffen K."/>
            <person name="Cardenas P."/>
        </authorList>
    </citation>
    <scope>NUCLEOTIDE SEQUENCE</scope>
</reference>
<evidence type="ECO:0000313" key="2">
    <source>
        <dbReference type="Proteomes" id="UP001174909"/>
    </source>
</evidence>
<evidence type="ECO:0000313" key="1">
    <source>
        <dbReference type="EMBL" id="CAI8034132.1"/>
    </source>
</evidence>
<sequence length="51" mass="6016">MRREVERKVCCCWRTSGAGRRQKTWIEDQRPLVSEIFINTEIQIPPSAENP</sequence>
<organism evidence="1 2">
    <name type="scientific">Geodia barretti</name>
    <name type="common">Barrett's horny sponge</name>
    <dbReference type="NCBI Taxonomy" id="519541"/>
    <lineage>
        <taxon>Eukaryota</taxon>
        <taxon>Metazoa</taxon>
        <taxon>Porifera</taxon>
        <taxon>Demospongiae</taxon>
        <taxon>Heteroscleromorpha</taxon>
        <taxon>Tetractinellida</taxon>
        <taxon>Astrophorina</taxon>
        <taxon>Geodiidae</taxon>
        <taxon>Geodia</taxon>
    </lineage>
</organism>
<keyword evidence="2" id="KW-1185">Reference proteome</keyword>
<comment type="caution">
    <text evidence="1">The sequence shown here is derived from an EMBL/GenBank/DDBJ whole genome shotgun (WGS) entry which is preliminary data.</text>
</comment>
<name>A0AA35SRV6_GEOBA</name>
<proteinExistence type="predicted"/>
<protein>
    <submittedName>
        <fullName evidence="1">Uncharacterized protein</fullName>
    </submittedName>
</protein>
<dbReference type="EMBL" id="CASHTH010002713">
    <property type="protein sequence ID" value="CAI8034132.1"/>
    <property type="molecule type" value="Genomic_DNA"/>
</dbReference>
<gene>
    <name evidence="1" type="ORF">GBAR_LOCUS19258</name>
</gene>
<dbReference type="AlphaFoldDB" id="A0AA35SRV6"/>